<dbReference type="PROSITE" id="PS50835">
    <property type="entry name" value="IG_LIKE"/>
    <property type="match status" value="2"/>
</dbReference>
<dbReference type="InterPro" id="IPR003599">
    <property type="entry name" value="Ig_sub"/>
</dbReference>
<feature type="domain" description="Ig-like" evidence="6">
    <location>
        <begin position="5"/>
        <end position="114"/>
    </location>
</feature>
<feature type="transmembrane region" description="Helical" evidence="4">
    <location>
        <begin position="233"/>
        <end position="256"/>
    </location>
</feature>
<organism evidence="7 8">
    <name type="scientific">Menidia menidia</name>
    <name type="common">Atlantic silverside</name>
    <dbReference type="NCBI Taxonomy" id="238744"/>
    <lineage>
        <taxon>Eukaryota</taxon>
        <taxon>Metazoa</taxon>
        <taxon>Chordata</taxon>
        <taxon>Craniata</taxon>
        <taxon>Vertebrata</taxon>
        <taxon>Euteleostomi</taxon>
        <taxon>Actinopterygii</taxon>
        <taxon>Neopterygii</taxon>
        <taxon>Teleostei</taxon>
        <taxon>Neoteleostei</taxon>
        <taxon>Acanthomorphata</taxon>
        <taxon>Ovalentaria</taxon>
        <taxon>Atherinomorphae</taxon>
        <taxon>Atheriniformes</taxon>
        <taxon>Atherinopsidae</taxon>
        <taxon>Menidiinae</taxon>
        <taxon>Menidia</taxon>
    </lineage>
</organism>
<evidence type="ECO:0000259" key="6">
    <source>
        <dbReference type="PROSITE" id="PS50835"/>
    </source>
</evidence>
<reference evidence="7" key="1">
    <citation type="submission" date="2021-05" db="EMBL/GenBank/DDBJ databases">
        <authorList>
            <person name="Tigano A."/>
        </authorList>
    </citation>
    <scope>NUCLEOTIDE SEQUENCE</scope>
</reference>
<dbReference type="OrthoDB" id="8822248at2759"/>
<keyword evidence="5" id="KW-0732">Signal</keyword>
<evidence type="ECO:0000313" key="7">
    <source>
        <dbReference type="EMBL" id="CAG6005742.1"/>
    </source>
</evidence>
<keyword evidence="3" id="KW-0393">Immunoglobulin domain</keyword>
<feature type="domain" description="Ig-like" evidence="6">
    <location>
        <begin position="134"/>
        <end position="215"/>
    </location>
</feature>
<dbReference type="InterPro" id="IPR007110">
    <property type="entry name" value="Ig-like_dom"/>
</dbReference>
<dbReference type="Pfam" id="PF22705">
    <property type="entry name" value="C2-set_3"/>
    <property type="match status" value="1"/>
</dbReference>
<evidence type="ECO:0000256" key="5">
    <source>
        <dbReference type="SAM" id="SignalP"/>
    </source>
</evidence>
<dbReference type="GO" id="GO:0016020">
    <property type="term" value="C:membrane"/>
    <property type="evidence" value="ECO:0007669"/>
    <property type="project" value="UniProtKB-SubCell"/>
</dbReference>
<protein>
    <submittedName>
        <fullName evidence="7">(Atlantic silverside) hypothetical protein</fullName>
    </submittedName>
</protein>
<keyword evidence="4" id="KW-1133">Transmembrane helix</keyword>
<dbReference type="SMART" id="SM00409">
    <property type="entry name" value="IG"/>
    <property type="match status" value="2"/>
</dbReference>
<dbReference type="PANTHER" id="PTHR44991:SF1">
    <property type="entry name" value="IMMUNOGLOBULIN SUPERFAMILY MEMBER 5"/>
    <property type="match status" value="1"/>
</dbReference>
<gene>
    <name evidence="7" type="ORF">MMEN_LOCUS18578</name>
</gene>
<keyword evidence="2 4" id="KW-0472">Membrane</keyword>
<evidence type="ECO:0000256" key="2">
    <source>
        <dbReference type="ARBA" id="ARBA00023136"/>
    </source>
</evidence>
<evidence type="ECO:0000256" key="3">
    <source>
        <dbReference type="ARBA" id="ARBA00023319"/>
    </source>
</evidence>
<dbReference type="InterPro" id="IPR013783">
    <property type="entry name" value="Ig-like_fold"/>
</dbReference>
<dbReference type="InterPro" id="IPR036179">
    <property type="entry name" value="Ig-like_dom_sf"/>
</dbReference>
<dbReference type="Proteomes" id="UP000677803">
    <property type="component" value="Unassembled WGS sequence"/>
</dbReference>
<dbReference type="AlphaFoldDB" id="A0A8S4BLE7"/>
<evidence type="ECO:0000313" key="8">
    <source>
        <dbReference type="Proteomes" id="UP000677803"/>
    </source>
</evidence>
<comment type="caution">
    <text evidence="7">The sequence shown here is derived from an EMBL/GenBank/DDBJ whole genome shotgun (WGS) entry which is preliminary data.</text>
</comment>
<feature type="chain" id="PRO_5035761518" evidence="5">
    <location>
        <begin position="21"/>
        <end position="358"/>
    </location>
</feature>
<dbReference type="PANTHER" id="PTHR44991">
    <property type="entry name" value="IMMUNOGLOBULIN SUPERFAMILY MEMBER 5"/>
    <property type="match status" value="1"/>
</dbReference>
<dbReference type="SUPFAM" id="SSF48726">
    <property type="entry name" value="Immunoglobulin"/>
    <property type="match status" value="2"/>
</dbReference>
<dbReference type="EMBL" id="CAJRST010037777">
    <property type="protein sequence ID" value="CAG6005742.1"/>
    <property type="molecule type" value="Genomic_DNA"/>
</dbReference>
<evidence type="ECO:0000256" key="4">
    <source>
        <dbReference type="SAM" id="Phobius"/>
    </source>
</evidence>
<feature type="signal peptide" evidence="5">
    <location>
        <begin position="1"/>
        <end position="20"/>
    </location>
</feature>
<evidence type="ECO:0000256" key="1">
    <source>
        <dbReference type="ARBA" id="ARBA00004370"/>
    </source>
</evidence>
<dbReference type="InterPro" id="IPR053896">
    <property type="entry name" value="BTN3A2-like_Ig-C"/>
</dbReference>
<comment type="subcellular location">
    <subcellularLocation>
        <location evidence="1">Membrane</location>
    </subcellularLocation>
</comment>
<keyword evidence="4" id="KW-0812">Transmembrane</keyword>
<accession>A0A8S4BLE7</accession>
<dbReference type="Gene3D" id="2.60.40.10">
    <property type="entry name" value="Immunoglobulins"/>
    <property type="match status" value="2"/>
</dbReference>
<name>A0A8S4BLE7_9TELE</name>
<proteinExistence type="predicted"/>
<sequence length="358" mass="39586">MDILPLLMLLFSLRTEGVGAKMKLSPESLTVLRGDEASFTCTPSSHEWTVMVWLLNGRAVLTISKETGVLPSIYPNVTAVSNKNGWRFVLNNTERYNEGQVTCDIQLVDKRTASLFVQEKGTVKVFGENKLAFKGQSVLFRCQAAGWHPRPTVQWQVDNIQVSQTEHNFITEELGKDLFSVISNFSITAAKSSTVACLASVSALKTPLKSSIKLTVVAEVLQEEKKDDFTIPLAFTASLSALLLLVLLCICTVLCYRRRRQAKENPLDLKRFDLSVFGRSSVATATGGKVNLGYSSEGPAGADYRGVTLESQRQTDLVSFNKVPDVVHSRIPSLHSERTTTEFQEEGSVNHVRRITKV</sequence>
<keyword evidence="8" id="KW-1185">Reference proteome</keyword>